<keyword evidence="6 8" id="KW-0408">Iron</keyword>
<dbReference type="AlphaFoldDB" id="A0A1P8WP21"/>
<keyword evidence="2 7" id="KW-0853">WD repeat</keyword>
<dbReference type="SUPFAM" id="SSF46626">
    <property type="entry name" value="Cytochrome c"/>
    <property type="match status" value="1"/>
</dbReference>
<dbReference type="PANTHER" id="PTHR19848">
    <property type="entry name" value="WD40 REPEAT PROTEIN"/>
    <property type="match status" value="1"/>
</dbReference>
<feature type="coiled-coil region" evidence="9">
    <location>
        <begin position="279"/>
        <end position="320"/>
    </location>
</feature>
<dbReference type="InterPro" id="IPR009056">
    <property type="entry name" value="Cyt_c-like_dom"/>
</dbReference>
<dbReference type="InterPro" id="IPR015943">
    <property type="entry name" value="WD40/YVTN_repeat-like_dom_sf"/>
</dbReference>
<evidence type="ECO:0000256" key="8">
    <source>
        <dbReference type="PROSITE-ProRule" id="PRU00433"/>
    </source>
</evidence>
<feature type="chain" id="PRO_5012569039" evidence="10">
    <location>
        <begin position="27"/>
        <end position="822"/>
    </location>
</feature>
<sequence length="822" mass="87527" precursor="true">MNTLFRLSLCFVIAVLPVHSSGTSLGADNDTAAIQAKLNAVRQQQMAAEKQITLKKATIDVANERVAQLQKQLKESQQRIAAAEKSLQSAVANKAAAEKQAATLAADLKRHQQADALVANAAAVQQKVVAAKAKHQTLQDQLAALKISQAEQQQLESKAVADLKAATEQLPKTKEELTKARAALDAAGREVDVAKLATEKRRQSVKALEAAIPAERSRRHKAQAALAQVNGSAKTLQESLAALQAAAKTAGSDPLEAGAELAKSLDAVHALQKRAAELVATTDAKLAGAQKQLDAAKAEYTAAEAKLREYQDKYAEHSRSHFRLQLKVADLQSADGLQNKRIADAKSQQEALAAQQAELEPQIASAAAAVKSLEEEFVNKQKLAETSLAELGRFVSFSEHIAPIFAKRCVACHNTRTASGRLNMDSFAAIAKGGESGAAFEAHDAESSLLWAMVDDGSMPKDADPLTMEEIAIIKQWINSGAPLDAGVVATADLFQVMPEIAQPLPPETYRVPIPVTATAFNADASILASSGYHEILLWKTDDGSLIRRITNVAERVYDLEFSADGSQLAVAAGTPGQLGEVKLFSTADGAHQKTLVRTKDVIFAVSYSPDGKSVAAAGADRVVYVVNVESGNQLVQIEDHADWVMDVNWSPTGKQLVTASRDKTSRVFDVASGQSVITFNGHADAVFSAAFLTDGNSIVSAGSDRQARVWKVADAKEARKIGGFGSDIFRVEVTPDNHLLTASADRNAREHDLANGKVIRTFAGHKDWVYTLSYNAAKNLIATGSYDGEIRVWNSKDGSVATSFIAIPKAGDAATVAAAEE</sequence>
<proteinExistence type="predicted"/>
<evidence type="ECO:0000256" key="4">
    <source>
        <dbReference type="ARBA" id="ARBA00022723"/>
    </source>
</evidence>
<protein>
    <submittedName>
        <fullName evidence="12">Translocation protein</fullName>
    </submittedName>
</protein>
<keyword evidence="13" id="KW-1185">Reference proteome</keyword>
<feature type="signal peptide" evidence="10">
    <location>
        <begin position="1"/>
        <end position="26"/>
    </location>
</feature>
<gene>
    <name evidence="12" type="ORF">Fuma_05469</name>
</gene>
<feature type="repeat" description="WD" evidence="7">
    <location>
        <begin position="638"/>
        <end position="679"/>
    </location>
</feature>
<name>A0A1P8WP21_9PLAN</name>
<evidence type="ECO:0000256" key="10">
    <source>
        <dbReference type="SAM" id="SignalP"/>
    </source>
</evidence>
<feature type="repeat" description="WD" evidence="7">
    <location>
        <begin position="763"/>
        <end position="804"/>
    </location>
</feature>
<keyword evidence="1" id="KW-0813">Transport</keyword>
<dbReference type="PROSITE" id="PS51007">
    <property type="entry name" value="CYTC"/>
    <property type="match status" value="1"/>
</dbReference>
<organism evidence="12 13">
    <name type="scientific">Fuerstiella marisgermanici</name>
    <dbReference type="NCBI Taxonomy" id="1891926"/>
    <lineage>
        <taxon>Bacteria</taxon>
        <taxon>Pseudomonadati</taxon>
        <taxon>Planctomycetota</taxon>
        <taxon>Planctomycetia</taxon>
        <taxon>Planctomycetales</taxon>
        <taxon>Planctomycetaceae</taxon>
        <taxon>Fuerstiella</taxon>
    </lineage>
</organism>
<dbReference type="Pfam" id="PF07635">
    <property type="entry name" value="PSCyt1"/>
    <property type="match status" value="1"/>
</dbReference>
<dbReference type="CDD" id="cd00200">
    <property type="entry name" value="WD40"/>
    <property type="match status" value="1"/>
</dbReference>
<dbReference type="GO" id="GO:0046872">
    <property type="term" value="F:metal ion binding"/>
    <property type="evidence" value="ECO:0007669"/>
    <property type="project" value="UniProtKB-KW"/>
</dbReference>
<dbReference type="PROSITE" id="PS50294">
    <property type="entry name" value="WD_REPEATS_REGION"/>
    <property type="match status" value="3"/>
</dbReference>
<evidence type="ECO:0000256" key="7">
    <source>
        <dbReference type="PROSITE-ProRule" id="PRU00221"/>
    </source>
</evidence>
<dbReference type="PROSITE" id="PS50082">
    <property type="entry name" value="WD_REPEATS_2"/>
    <property type="match status" value="3"/>
</dbReference>
<evidence type="ECO:0000313" key="13">
    <source>
        <dbReference type="Proteomes" id="UP000187735"/>
    </source>
</evidence>
<evidence type="ECO:0000256" key="9">
    <source>
        <dbReference type="SAM" id="Coils"/>
    </source>
</evidence>
<dbReference type="Pfam" id="PF16755">
    <property type="entry name" value="Beta-prop_NUP159_NUP214"/>
    <property type="match status" value="1"/>
</dbReference>
<evidence type="ECO:0000256" key="5">
    <source>
        <dbReference type="ARBA" id="ARBA00022737"/>
    </source>
</evidence>
<dbReference type="RefSeq" id="WP_077026918.1">
    <property type="nucleotide sequence ID" value="NZ_CP017641.1"/>
</dbReference>
<dbReference type="InterPro" id="IPR036322">
    <property type="entry name" value="WD40_repeat_dom_sf"/>
</dbReference>
<dbReference type="Pfam" id="PF00400">
    <property type="entry name" value="WD40"/>
    <property type="match status" value="1"/>
</dbReference>
<keyword evidence="3 8" id="KW-0349">Heme</keyword>
<dbReference type="InterPro" id="IPR036909">
    <property type="entry name" value="Cyt_c-like_dom_sf"/>
</dbReference>
<feature type="repeat" description="WD" evidence="7">
    <location>
        <begin position="680"/>
        <end position="721"/>
    </location>
</feature>
<dbReference type="EMBL" id="CP017641">
    <property type="protein sequence ID" value="APZ95807.1"/>
    <property type="molecule type" value="Genomic_DNA"/>
</dbReference>
<keyword evidence="9" id="KW-0175">Coiled coil</keyword>
<dbReference type="GO" id="GO:0009055">
    <property type="term" value="F:electron transfer activity"/>
    <property type="evidence" value="ECO:0007669"/>
    <property type="project" value="InterPro"/>
</dbReference>
<dbReference type="Proteomes" id="UP000187735">
    <property type="component" value="Chromosome"/>
</dbReference>
<keyword evidence="10" id="KW-0732">Signal</keyword>
<dbReference type="SUPFAM" id="SSF50978">
    <property type="entry name" value="WD40 repeat-like"/>
    <property type="match status" value="1"/>
</dbReference>
<evidence type="ECO:0000256" key="6">
    <source>
        <dbReference type="ARBA" id="ARBA00023004"/>
    </source>
</evidence>
<accession>A0A1P8WP21</accession>
<dbReference type="SUPFAM" id="SSF57997">
    <property type="entry name" value="Tropomyosin"/>
    <property type="match status" value="1"/>
</dbReference>
<evidence type="ECO:0000313" key="12">
    <source>
        <dbReference type="EMBL" id="APZ95807.1"/>
    </source>
</evidence>
<dbReference type="SMART" id="SM00320">
    <property type="entry name" value="WD40"/>
    <property type="match status" value="7"/>
</dbReference>
<keyword evidence="5" id="KW-0677">Repeat</keyword>
<dbReference type="OrthoDB" id="226265at2"/>
<dbReference type="PANTHER" id="PTHR19848:SF8">
    <property type="entry name" value="F-BOX AND WD REPEAT DOMAIN CONTAINING 7"/>
    <property type="match status" value="1"/>
</dbReference>
<dbReference type="GO" id="GO:0020037">
    <property type="term" value="F:heme binding"/>
    <property type="evidence" value="ECO:0007669"/>
    <property type="project" value="InterPro"/>
</dbReference>
<dbReference type="InterPro" id="IPR011429">
    <property type="entry name" value="Cyt_c_Planctomycete-type"/>
</dbReference>
<dbReference type="KEGG" id="fmr:Fuma_05469"/>
<feature type="coiled-coil region" evidence="9">
    <location>
        <begin position="52"/>
        <end position="183"/>
    </location>
</feature>
<reference evidence="12 13" key="1">
    <citation type="journal article" date="2016" name="Front. Microbiol.">
        <title>Fuerstia marisgermanicae gen. nov., sp. nov., an Unusual Member of the Phylum Planctomycetes from the German Wadden Sea.</title>
        <authorList>
            <person name="Kohn T."/>
            <person name="Heuer A."/>
            <person name="Jogler M."/>
            <person name="Vollmers J."/>
            <person name="Boedeker C."/>
            <person name="Bunk B."/>
            <person name="Rast P."/>
            <person name="Borchert D."/>
            <person name="Glockner I."/>
            <person name="Freese H.M."/>
            <person name="Klenk H.P."/>
            <person name="Overmann J."/>
            <person name="Kaster A.K."/>
            <person name="Rohde M."/>
            <person name="Wiegand S."/>
            <person name="Jogler C."/>
        </authorList>
    </citation>
    <scope>NUCLEOTIDE SEQUENCE [LARGE SCALE GENOMIC DNA]</scope>
    <source>
        <strain evidence="12 13">NH11</strain>
    </source>
</reference>
<dbReference type="STRING" id="1891926.Fuma_05469"/>
<evidence type="ECO:0000256" key="1">
    <source>
        <dbReference type="ARBA" id="ARBA00022448"/>
    </source>
</evidence>
<evidence type="ECO:0000256" key="3">
    <source>
        <dbReference type="ARBA" id="ARBA00022617"/>
    </source>
</evidence>
<evidence type="ECO:0000259" key="11">
    <source>
        <dbReference type="PROSITE" id="PS51007"/>
    </source>
</evidence>
<evidence type="ECO:0000256" key="2">
    <source>
        <dbReference type="ARBA" id="ARBA00022574"/>
    </source>
</evidence>
<feature type="domain" description="Cytochrome c" evidence="11">
    <location>
        <begin position="396"/>
        <end position="482"/>
    </location>
</feature>
<dbReference type="InterPro" id="IPR039462">
    <property type="entry name" value="Nup159/Nup146_N"/>
</dbReference>
<dbReference type="Gene3D" id="2.130.10.10">
    <property type="entry name" value="YVTN repeat-like/Quinoprotein amine dehydrogenase"/>
    <property type="match status" value="3"/>
</dbReference>
<dbReference type="InterPro" id="IPR001680">
    <property type="entry name" value="WD40_rpt"/>
</dbReference>
<keyword evidence="4 8" id="KW-0479">Metal-binding</keyword>